<dbReference type="InterPro" id="IPR027417">
    <property type="entry name" value="P-loop_NTPase"/>
</dbReference>
<evidence type="ECO:0000256" key="1">
    <source>
        <dbReference type="ARBA" id="ARBA00022741"/>
    </source>
</evidence>
<dbReference type="SUPFAM" id="SSF52540">
    <property type="entry name" value="P-loop containing nucleoside triphosphate hydrolases"/>
    <property type="match status" value="1"/>
</dbReference>
<dbReference type="SUPFAM" id="SSF46689">
    <property type="entry name" value="Homeodomain-like"/>
    <property type="match status" value="1"/>
</dbReference>
<keyword evidence="5" id="KW-0804">Transcription</keyword>
<dbReference type="AlphaFoldDB" id="A0A0C2K5R9"/>
<keyword evidence="1" id="KW-0547">Nucleotide-binding</keyword>
<dbReference type="Gene3D" id="1.10.10.60">
    <property type="entry name" value="Homeodomain-like"/>
    <property type="match status" value="1"/>
</dbReference>
<protein>
    <recommendedName>
        <fullName evidence="6">Sigma-54 factor interaction domain-containing protein</fullName>
    </recommendedName>
</protein>
<name>A0A0C2K5R9_9VIBR</name>
<dbReference type="InterPro" id="IPR009057">
    <property type="entry name" value="Homeodomain-like_sf"/>
</dbReference>
<dbReference type="PANTHER" id="PTHR32071:SF117">
    <property type="entry name" value="PTS-DEPENDENT DIHYDROXYACETONE KINASE OPERON REGULATORY PROTEIN-RELATED"/>
    <property type="match status" value="1"/>
</dbReference>
<organism evidence="7 8">
    <name type="scientific">Vibrio renipiscarius</name>
    <dbReference type="NCBI Taxonomy" id="1461322"/>
    <lineage>
        <taxon>Bacteria</taxon>
        <taxon>Pseudomonadati</taxon>
        <taxon>Pseudomonadota</taxon>
        <taxon>Gammaproteobacteria</taxon>
        <taxon>Vibrionales</taxon>
        <taxon>Vibrionaceae</taxon>
        <taxon>Vibrio</taxon>
    </lineage>
</organism>
<dbReference type="InterPro" id="IPR058031">
    <property type="entry name" value="AAA_lid_NorR"/>
</dbReference>
<keyword evidence="4" id="KW-0238">DNA-binding</keyword>
<dbReference type="PANTHER" id="PTHR32071">
    <property type="entry name" value="TRANSCRIPTIONAL REGULATORY PROTEIN"/>
    <property type="match status" value="1"/>
</dbReference>
<reference evidence="7 8" key="1">
    <citation type="submission" date="2014-11" db="EMBL/GenBank/DDBJ databases">
        <title>Draft Genome Sequence of Vibrio piscirenalis strains CECT 8603T and CECT 8604, two marine Gammaproteobacterium isolated from cultured gilthead sea bream (Sparus aurata).</title>
        <authorList>
            <person name="Arahal D.R."/>
            <person name="Rodrigo-Torres L."/>
            <person name="Lucena T."/>
            <person name="Pujalte M.J."/>
        </authorList>
    </citation>
    <scope>NUCLEOTIDE SEQUENCE [LARGE SCALE GENOMIC DNA]</scope>
    <source>
        <strain evidence="7 8">DCR 1-4-2</strain>
    </source>
</reference>
<dbReference type="Gene3D" id="3.30.450.40">
    <property type="match status" value="1"/>
</dbReference>
<dbReference type="Gene3D" id="1.10.8.60">
    <property type="match status" value="1"/>
</dbReference>
<evidence type="ECO:0000256" key="2">
    <source>
        <dbReference type="ARBA" id="ARBA00022840"/>
    </source>
</evidence>
<dbReference type="Proteomes" id="UP000031672">
    <property type="component" value="Unassembled WGS sequence"/>
</dbReference>
<dbReference type="Pfam" id="PF14532">
    <property type="entry name" value="Sigma54_activ_2"/>
    <property type="match status" value="1"/>
</dbReference>
<feature type="domain" description="Sigma-54 factor interaction" evidence="6">
    <location>
        <begin position="354"/>
        <end position="517"/>
    </location>
</feature>
<sequence>MRSSSDRYKKWLLHIQNNWPNRKASQDPLVCAWIEDKDLCAFDWKTQSISISSPLQNTQYADNYIDHLQSTNLLAVLGESSAWCLLDEKGVVLAMQTSPELKSPLNELGIEAGFCFDKSLIGTTAFSLAQSTNQAAITGHCETYKKALHDMALVCVPVRNDSRGFFLMAMFEKNNETQIVGAKNHLEALTHYPLKTLNNVTLFEDILDGMSEMVFVFDDDNKLKYANQAARKNSRNGRIYVNGIDAFSVSALLGEGESETLSYKADEVRVSAYVRRQYSDDKCICSVRLSSQNIHDENWRQHVLAQCVTKESYLDRFLTLRGKSGLRLFITTEVGAGEHYIIDYIDQQLDTKKLVTVDCLAGFASNEVSAHTRTQFMKLLESANGQILCFENIDLLSPDLQATLLKVLTTGLINDDNGHYQSFSVDLICCSVAGYDWETSRLNRLLYMRLSIAELTLRPLSQDRLRLRSALDKTLEQLSLREGMAIHCDQEALDALMGYHWPGNFLELFQTLESAIHSREHGTITLQALPDRMKKKPQNAAFVNIADAERNVILTAWRDNNGRAACVARALGVSRTTLWRKMKKFDLSRQVLTDKY</sequence>
<evidence type="ECO:0000313" key="7">
    <source>
        <dbReference type="EMBL" id="KII78384.1"/>
    </source>
</evidence>
<dbReference type="Pfam" id="PF02954">
    <property type="entry name" value="HTH_8"/>
    <property type="match status" value="1"/>
</dbReference>
<evidence type="ECO:0000256" key="5">
    <source>
        <dbReference type="ARBA" id="ARBA00023163"/>
    </source>
</evidence>
<dbReference type="GO" id="GO:0043565">
    <property type="term" value="F:sequence-specific DNA binding"/>
    <property type="evidence" value="ECO:0007669"/>
    <property type="project" value="InterPro"/>
</dbReference>
<evidence type="ECO:0000256" key="3">
    <source>
        <dbReference type="ARBA" id="ARBA00023015"/>
    </source>
</evidence>
<dbReference type="InterPro" id="IPR029016">
    <property type="entry name" value="GAF-like_dom_sf"/>
</dbReference>
<dbReference type="Pfam" id="PF25601">
    <property type="entry name" value="AAA_lid_14"/>
    <property type="match status" value="1"/>
</dbReference>
<dbReference type="STRING" id="1461322.OJ16_10200"/>
<proteinExistence type="predicted"/>
<accession>A0A0C2K5R9</accession>
<dbReference type="GO" id="GO:0005524">
    <property type="term" value="F:ATP binding"/>
    <property type="evidence" value="ECO:0007669"/>
    <property type="project" value="UniProtKB-KW"/>
</dbReference>
<dbReference type="Gene3D" id="3.40.50.300">
    <property type="entry name" value="P-loop containing nucleotide triphosphate hydrolases"/>
    <property type="match status" value="1"/>
</dbReference>
<keyword evidence="3" id="KW-0805">Transcription regulation</keyword>
<keyword evidence="8" id="KW-1185">Reference proteome</keyword>
<dbReference type="OrthoDB" id="9804019at2"/>
<comment type="caution">
    <text evidence="7">The sequence shown here is derived from an EMBL/GenBank/DDBJ whole genome shotgun (WGS) entry which is preliminary data.</text>
</comment>
<evidence type="ECO:0000313" key="8">
    <source>
        <dbReference type="Proteomes" id="UP000031672"/>
    </source>
</evidence>
<dbReference type="GO" id="GO:0006355">
    <property type="term" value="P:regulation of DNA-templated transcription"/>
    <property type="evidence" value="ECO:0007669"/>
    <property type="project" value="InterPro"/>
</dbReference>
<keyword evidence="2" id="KW-0067">ATP-binding</keyword>
<accession>A0A0C2JK97</accession>
<evidence type="ECO:0000256" key="4">
    <source>
        <dbReference type="ARBA" id="ARBA00023125"/>
    </source>
</evidence>
<evidence type="ECO:0000259" key="6">
    <source>
        <dbReference type="PROSITE" id="PS50045"/>
    </source>
</evidence>
<dbReference type="EMBL" id="JTKH01000019">
    <property type="protein sequence ID" value="KII78384.1"/>
    <property type="molecule type" value="Genomic_DNA"/>
</dbReference>
<dbReference type="InterPro" id="IPR002078">
    <property type="entry name" value="Sigma_54_int"/>
</dbReference>
<dbReference type="InterPro" id="IPR002197">
    <property type="entry name" value="HTH_Fis"/>
</dbReference>
<dbReference type="PROSITE" id="PS50045">
    <property type="entry name" value="SIGMA54_INTERACT_4"/>
    <property type="match status" value="1"/>
</dbReference>
<dbReference type="RefSeq" id="WP_040990052.1">
    <property type="nucleotide sequence ID" value="NZ_JTKH01000019.1"/>
</dbReference>
<gene>
    <name evidence="7" type="ORF">OJ16_10200</name>
</gene>